<gene>
    <name evidence="1" type="ORF">EDD54_1316</name>
</gene>
<name>A0A4R6RL88_9HYPH</name>
<accession>A0A4R6RL88</accession>
<organism evidence="1 2">
    <name type="scientific">Oharaeibacter diazotrophicus</name>
    <dbReference type="NCBI Taxonomy" id="1920512"/>
    <lineage>
        <taxon>Bacteria</taxon>
        <taxon>Pseudomonadati</taxon>
        <taxon>Pseudomonadota</taxon>
        <taxon>Alphaproteobacteria</taxon>
        <taxon>Hyphomicrobiales</taxon>
        <taxon>Pleomorphomonadaceae</taxon>
        <taxon>Oharaeibacter</taxon>
    </lineage>
</organism>
<comment type="caution">
    <text evidence="1">The sequence shown here is derived from an EMBL/GenBank/DDBJ whole genome shotgun (WGS) entry which is preliminary data.</text>
</comment>
<keyword evidence="2" id="KW-1185">Reference proteome</keyword>
<dbReference type="Proteomes" id="UP000294547">
    <property type="component" value="Unassembled WGS sequence"/>
</dbReference>
<evidence type="ECO:0000313" key="2">
    <source>
        <dbReference type="Proteomes" id="UP000294547"/>
    </source>
</evidence>
<evidence type="ECO:0000313" key="1">
    <source>
        <dbReference type="EMBL" id="TDP87421.1"/>
    </source>
</evidence>
<protein>
    <submittedName>
        <fullName evidence="1">Uncharacterized protein</fullName>
    </submittedName>
</protein>
<proteinExistence type="predicted"/>
<dbReference type="EMBL" id="SNXY01000006">
    <property type="protein sequence ID" value="TDP87421.1"/>
    <property type="molecule type" value="Genomic_DNA"/>
</dbReference>
<dbReference type="AlphaFoldDB" id="A0A4R6RL88"/>
<reference evidence="1 2" key="1">
    <citation type="submission" date="2019-03" db="EMBL/GenBank/DDBJ databases">
        <title>Genomic Encyclopedia of Type Strains, Phase IV (KMG-IV): sequencing the most valuable type-strain genomes for metagenomic binning, comparative biology and taxonomic classification.</title>
        <authorList>
            <person name="Goeker M."/>
        </authorList>
    </citation>
    <scope>NUCLEOTIDE SEQUENCE [LARGE SCALE GENOMIC DNA]</scope>
    <source>
        <strain evidence="1 2">DSM 102969</strain>
    </source>
</reference>
<sequence>MDAGGILEAVDAGADDFSPARLAAANIHPDTRLATDYLNHFNEVVMLIDMLPMMPDCAPDVVAWLPRSYVEHFRRSHFKERDLAIAAYGAVDPVRRAAFESTVRNIDKALGDVQRMITEAPMDALPLEAVTDLTEMRVKPLLAHAMGLINGAPPVTLVTEDSADAQSAVDAIFG</sequence>